<evidence type="ECO:0000313" key="3">
    <source>
        <dbReference type="Proteomes" id="UP000464314"/>
    </source>
</evidence>
<dbReference type="Proteomes" id="UP000464314">
    <property type="component" value="Chromosome"/>
</dbReference>
<keyword evidence="1" id="KW-1133">Transmembrane helix</keyword>
<dbReference type="InterPro" id="IPR019635">
    <property type="entry name" value="DUF2500"/>
</dbReference>
<dbReference type="AlphaFoldDB" id="A0A6P1TPK0"/>
<dbReference type="KEGG" id="anr:Ana3638_11465"/>
<dbReference type="EMBL" id="CP048000">
    <property type="protein sequence ID" value="QHQ61318.1"/>
    <property type="molecule type" value="Genomic_DNA"/>
</dbReference>
<keyword evidence="1" id="KW-0472">Membrane</keyword>
<protein>
    <submittedName>
        <fullName evidence="2">DUF2500 family protein</fullName>
    </submittedName>
</protein>
<proteinExistence type="predicted"/>
<dbReference type="Pfam" id="PF10694">
    <property type="entry name" value="DUF2500"/>
    <property type="match status" value="1"/>
</dbReference>
<keyword evidence="3" id="KW-1185">Reference proteome</keyword>
<organism evidence="2 3">
    <name type="scientific">Anaerocolumna sedimenticola</name>
    <dbReference type="NCBI Taxonomy" id="2696063"/>
    <lineage>
        <taxon>Bacteria</taxon>
        <taxon>Bacillati</taxon>
        <taxon>Bacillota</taxon>
        <taxon>Clostridia</taxon>
        <taxon>Lachnospirales</taxon>
        <taxon>Lachnospiraceae</taxon>
        <taxon>Anaerocolumna</taxon>
    </lineage>
</organism>
<keyword evidence="1" id="KW-0812">Transmembrane</keyword>
<feature type="transmembrane region" description="Helical" evidence="1">
    <location>
        <begin position="6"/>
        <end position="24"/>
    </location>
</feature>
<evidence type="ECO:0000313" key="2">
    <source>
        <dbReference type="EMBL" id="QHQ61318.1"/>
    </source>
</evidence>
<gene>
    <name evidence="2" type="ORF">Ana3638_11465</name>
</gene>
<accession>A0A6P1TPK0</accession>
<reference evidence="2 3" key="1">
    <citation type="submission" date="2020-01" db="EMBL/GenBank/DDBJ databases">
        <title>Genome analysis of Anaerocolumna sp. CBA3638.</title>
        <authorList>
            <person name="Kim J."/>
            <person name="Roh S.W."/>
        </authorList>
    </citation>
    <scope>NUCLEOTIDE SEQUENCE [LARGE SCALE GENOMIC DNA]</scope>
    <source>
        <strain evidence="2 3">CBA3638</strain>
    </source>
</reference>
<sequence length="120" mass="13680">MFTIFPIIFFLMSILIIGITVYNISRRVKQNTRNNNSPVLTVEATVTSKRTDVTSHHHSNVSDNSMDHYSSSTWYYTTFQVESGDRMELQVTGTEYGLLAEGDVGKLTFQGTRYLGFVRK</sequence>
<evidence type="ECO:0000256" key="1">
    <source>
        <dbReference type="SAM" id="Phobius"/>
    </source>
</evidence>
<name>A0A6P1TPK0_9FIRM</name>
<dbReference type="Gene3D" id="2.40.50.660">
    <property type="match status" value="1"/>
</dbReference>
<dbReference type="RefSeq" id="WP_161838143.1">
    <property type="nucleotide sequence ID" value="NZ_CP048000.1"/>
</dbReference>